<dbReference type="GO" id="GO:0007234">
    <property type="term" value="P:osmosensory signaling via phosphorelay pathway"/>
    <property type="evidence" value="ECO:0007669"/>
    <property type="project" value="TreeGrafter"/>
</dbReference>
<evidence type="ECO:0000259" key="8">
    <source>
        <dbReference type="PROSITE" id="PS50109"/>
    </source>
</evidence>
<dbReference type="AlphaFoldDB" id="A0A1I5ZAU4"/>
<dbReference type="PRINTS" id="PR00344">
    <property type="entry name" value="BCTRLSENSOR"/>
</dbReference>
<dbReference type="InterPro" id="IPR036890">
    <property type="entry name" value="HATPase_C_sf"/>
</dbReference>
<dbReference type="InterPro" id="IPR035965">
    <property type="entry name" value="PAS-like_dom_sf"/>
</dbReference>
<sequence length="601" mass="64898">MLSSLFGTSTSPLASAGSHEQVRQQNQVLTAVNDALNTANEGLFTSNAELQHDQSALQAHNLNLEAQVLASAQVALAAQTEAGHQRASLERFLGQTRAAVCILRGTTHQLDYANPAFQELFPGHTLPLGQSVADWYPETVALGLVGRLDGVYRSGTSYFGVETPLTLAPPAGEAARTRYFTFSCDAYHEHGHVVGVSLFAYDVTEAVLARRLNETLQAEALAATQRQLHEREAFHQVFEQTPALLTLLRGPEHRFEYCNAAQERVFPGRQLLGQPLATVLPDAATQGFVALLDQVYATGKPGAGVEVPADLDQLDGQPAKRHYFNFTYHRFEEGGQPAGISVFGTDVTEQVNTRQQLAQANAELTTANAQLTRTNADLDTFVYTASHDLKAPISNLEGLLYALNEELPAAAKQAGQVPAMLERMQLAVDRFKLTIAQLTDVSRIQRAHTQPAATVDLATLVEDIRLDLGAVLVAAEARIEVEVATCPSISFAPQNLRSIVYNLLSNAVKYQRPGCPPEVRLRCRSTGTTIVLDVQDNGLGLSEGQQGQLFGLFSRLHDHVEGSGIGLYMVKRMVENAGGTIAVQSELGVGTTFTITLPAPA</sequence>
<dbReference type="Gene3D" id="3.30.565.10">
    <property type="entry name" value="Histidine kinase-like ATPase, C-terminal domain"/>
    <property type="match status" value="1"/>
</dbReference>
<dbReference type="EMBL" id="FOXS01000003">
    <property type="protein sequence ID" value="SFQ53553.1"/>
    <property type="molecule type" value="Genomic_DNA"/>
</dbReference>
<feature type="domain" description="Histidine kinase" evidence="8">
    <location>
        <begin position="384"/>
        <end position="601"/>
    </location>
</feature>
<dbReference type="SUPFAM" id="SSF47384">
    <property type="entry name" value="Homodimeric domain of signal transducing histidine kinase"/>
    <property type="match status" value="1"/>
</dbReference>
<proteinExistence type="predicted"/>
<dbReference type="InterPro" id="IPR013656">
    <property type="entry name" value="PAS_4"/>
</dbReference>
<gene>
    <name evidence="9" type="ORF">SAMN04515668_2886</name>
</gene>
<dbReference type="InterPro" id="IPR004358">
    <property type="entry name" value="Sig_transdc_His_kin-like_C"/>
</dbReference>
<accession>A0A1I5ZAU4</accession>
<reference evidence="10" key="1">
    <citation type="submission" date="2016-10" db="EMBL/GenBank/DDBJ databases">
        <authorList>
            <person name="Varghese N."/>
            <person name="Submissions S."/>
        </authorList>
    </citation>
    <scope>NUCLEOTIDE SEQUENCE [LARGE SCALE GENOMIC DNA]</scope>
    <source>
        <strain evidence="10">OR362-8,ATCC BAA-1266,JCM 13504</strain>
    </source>
</reference>
<dbReference type="InterPro" id="IPR003594">
    <property type="entry name" value="HATPase_dom"/>
</dbReference>
<organism evidence="9 10">
    <name type="scientific">Hymenobacter arizonensis</name>
    <name type="common">Siccationidurans arizonensis</name>
    <dbReference type="NCBI Taxonomy" id="1227077"/>
    <lineage>
        <taxon>Bacteria</taxon>
        <taxon>Pseudomonadati</taxon>
        <taxon>Bacteroidota</taxon>
        <taxon>Cytophagia</taxon>
        <taxon>Cytophagales</taxon>
        <taxon>Hymenobacteraceae</taxon>
        <taxon>Hymenobacter</taxon>
    </lineage>
</organism>
<dbReference type="SUPFAM" id="SSF55785">
    <property type="entry name" value="PYP-like sensor domain (PAS domain)"/>
    <property type="match status" value="1"/>
</dbReference>
<dbReference type="GO" id="GO:0000155">
    <property type="term" value="F:phosphorelay sensor kinase activity"/>
    <property type="evidence" value="ECO:0007669"/>
    <property type="project" value="InterPro"/>
</dbReference>
<protein>
    <recommendedName>
        <fullName evidence="2">histidine kinase</fullName>
        <ecNumber evidence="2">2.7.13.3</ecNumber>
    </recommendedName>
</protein>
<dbReference type="InterPro" id="IPR005467">
    <property type="entry name" value="His_kinase_dom"/>
</dbReference>
<keyword evidence="5 9" id="KW-0418">Kinase</keyword>
<dbReference type="RefSeq" id="WP_092674565.1">
    <property type="nucleotide sequence ID" value="NZ_FOXS01000003.1"/>
</dbReference>
<dbReference type="CDD" id="cd00082">
    <property type="entry name" value="HisKA"/>
    <property type="match status" value="1"/>
</dbReference>
<dbReference type="OrthoDB" id="9766459at2"/>
<evidence type="ECO:0000313" key="9">
    <source>
        <dbReference type="EMBL" id="SFQ53553.1"/>
    </source>
</evidence>
<evidence type="ECO:0000256" key="3">
    <source>
        <dbReference type="ARBA" id="ARBA00022553"/>
    </source>
</evidence>
<dbReference type="InterPro" id="IPR003661">
    <property type="entry name" value="HisK_dim/P_dom"/>
</dbReference>
<dbReference type="Gene3D" id="3.30.450.20">
    <property type="entry name" value="PAS domain"/>
    <property type="match status" value="2"/>
</dbReference>
<dbReference type="Proteomes" id="UP000199029">
    <property type="component" value="Unassembled WGS sequence"/>
</dbReference>
<evidence type="ECO:0000256" key="1">
    <source>
        <dbReference type="ARBA" id="ARBA00000085"/>
    </source>
</evidence>
<dbReference type="PANTHER" id="PTHR42878:SF15">
    <property type="entry name" value="BACTERIOPHYTOCHROME"/>
    <property type="match status" value="1"/>
</dbReference>
<comment type="catalytic activity">
    <reaction evidence="1">
        <text>ATP + protein L-histidine = ADP + protein N-phospho-L-histidine.</text>
        <dbReference type="EC" id="2.7.13.3"/>
    </reaction>
</comment>
<keyword evidence="10" id="KW-1185">Reference proteome</keyword>
<evidence type="ECO:0000256" key="7">
    <source>
        <dbReference type="SAM" id="MobiDB-lite"/>
    </source>
</evidence>
<dbReference type="Pfam" id="PF08448">
    <property type="entry name" value="PAS_4"/>
    <property type="match status" value="2"/>
</dbReference>
<evidence type="ECO:0000313" key="10">
    <source>
        <dbReference type="Proteomes" id="UP000199029"/>
    </source>
</evidence>
<dbReference type="InterPro" id="IPR036097">
    <property type="entry name" value="HisK_dim/P_sf"/>
</dbReference>
<dbReference type="InterPro" id="IPR050351">
    <property type="entry name" value="BphY/WalK/GraS-like"/>
</dbReference>
<evidence type="ECO:0000256" key="6">
    <source>
        <dbReference type="SAM" id="Coils"/>
    </source>
</evidence>
<dbReference type="EC" id="2.7.13.3" evidence="2"/>
<keyword evidence="6" id="KW-0175">Coiled coil</keyword>
<evidence type="ECO:0000256" key="2">
    <source>
        <dbReference type="ARBA" id="ARBA00012438"/>
    </source>
</evidence>
<feature type="compositionally biased region" description="Polar residues" evidence="7">
    <location>
        <begin position="1"/>
        <end position="13"/>
    </location>
</feature>
<dbReference type="SMART" id="SM00387">
    <property type="entry name" value="HATPase_c"/>
    <property type="match status" value="1"/>
</dbReference>
<dbReference type="GO" id="GO:0000156">
    <property type="term" value="F:phosphorelay response regulator activity"/>
    <property type="evidence" value="ECO:0007669"/>
    <property type="project" value="TreeGrafter"/>
</dbReference>
<evidence type="ECO:0000256" key="4">
    <source>
        <dbReference type="ARBA" id="ARBA00022679"/>
    </source>
</evidence>
<name>A0A1I5ZAU4_HYMAR</name>
<feature type="coiled-coil region" evidence="6">
    <location>
        <begin position="350"/>
        <end position="377"/>
    </location>
</feature>
<keyword evidence="4" id="KW-0808">Transferase</keyword>
<dbReference type="SUPFAM" id="SSF55874">
    <property type="entry name" value="ATPase domain of HSP90 chaperone/DNA topoisomerase II/histidine kinase"/>
    <property type="match status" value="1"/>
</dbReference>
<dbReference type="STRING" id="1227077.SAMN04515668_2886"/>
<feature type="region of interest" description="Disordered" evidence="7">
    <location>
        <begin position="1"/>
        <end position="22"/>
    </location>
</feature>
<dbReference type="Pfam" id="PF02518">
    <property type="entry name" value="HATPase_c"/>
    <property type="match status" value="1"/>
</dbReference>
<dbReference type="Gene3D" id="1.10.287.130">
    <property type="match status" value="1"/>
</dbReference>
<keyword evidence="3" id="KW-0597">Phosphoprotein</keyword>
<dbReference type="PROSITE" id="PS50109">
    <property type="entry name" value="HIS_KIN"/>
    <property type="match status" value="1"/>
</dbReference>
<evidence type="ECO:0000256" key="5">
    <source>
        <dbReference type="ARBA" id="ARBA00022777"/>
    </source>
</evidence>
<dbReference type="GO" id="GO:0030295">
    <property type="term" value="F:protein kinase activator activity"/>
    <property type="evidence" value="ECO:0007669"/>
    <property type="project" value="TreeGrafter"/>
</dbReference>
<dbReference type="PANTHER" id="PTHR42878">
    <property type="entry name" value="TWO-COMPONENT HISTIDINE KINASE"/>
    <property type="match status" value="1"/>
</dbReference>